<comment type="caution">
    <text evidence="1">The sequence shown here is derived from an EMBL/GenBank/DDBJ whole genome shotgun (WGS) entry which is preliminary data.</text>
</comment>
<dbReference type="OrthoDB" id="809632at2759"/>
<dbReference type="PANTHER" id="PTHR43205:SF7">
    <property type="entry name" value="PROSTAGLANDIN REDUCTASE 1"/>
    <property type="match status" value="1"/>
</dbReference>
<dbReference type="SUPFAM" id="SSF50129">
    <property type="entry name" value="GroES-like"/>
    <property type="match status" value="1"/>
</dbReference>
<organism evidence="1 2">
    <name type="scientific">Parasponia andersonii</name>
    <name type="common">Sponia andersonii</name>
    <dbReference type="NCBI Taxonomy" id="3476"/>
    <lineage>
        <taxon>Eukaryota</taxon>
        <taxon>Viridiplantae</taxon>
        <taxon>Streptophyta</taxon>
        <taxon>Embryophyta</taxon>
        <taxon>Tracheophyta</taxon>
        <taxon>Spermatophyta</taxon>
        <taxon>Magnoliopsida</taxon>
        <taxon>eudicotyledons</taxon>
        <taxon>Gunneridae</taxon>
        <taxon>Pentapetalae</taxon>
        <taxon>rosids</taxon>
        <taxon>fabids</taxon>
        <taxon>Rosales</taxon>
        <taxon>Cannabaceae</taxon>
        <taxon>Parasponia</taxon>
    </lineage>
</organism>
<accession>A0A2P5AYU7</accession>
<evidence type="ECO:0000313" key="1">
    <source>
        <dbReference type="EMBL" id="PON41666.1"/>
    </source>
</evidence>
<dbReference type="Proteomes" id="UP000237105">
    <property type="component" value="Unassembled WGS sequence"/>
</dbReference>
<evidence type="ECO:0000313" key="2">
    <source>
        <dbReference type="Proteomes" id="UP000237105"/>
    </source>
</evidence>
<dbReference type="PANTHER" id="PTHR43205">
    <property type="entry name" value="PROSTAGLANDIN REDUCTASE"/>
    <property type="match status" value="1"/>
</dbReference>
<dbReference type="Gene3D" id="3.90.180.10">
    <property type="entry name" value="Medium-chain alcohol dehydrogenases, catalytic domain"/>
    <property type="match status" value="2"/>
</dbReference>
<dbReference type="InterPro" id="IPR045010">
    <property type="entry name" value="MDR_fam"/>
</dbReference>
<reference evidence="2" key="1">
    <citation type="submission" date="2016-06" db="EMBL/GenBank/DDBJ databases">
        <title>Parallel loss of symbiosis genes in relatives of nitrogen-fixing non-legume Parasponia.</title>
        <authorList>
            <person name="Van Velzen R."/>
            <person name="Holmer R."/>
            <person name="Bu F."/>
            <person name="Rutten L."/>
            <person name="Van Zeijl A."/>
            <person name="Liu W."/>
            <person name="Santuari L."/>
            <person name="Cao Q."/>
            <person name="Sharma T."/>
            <person name="Shen D."/>
            <person name="Roswanjaya Y."/>
            <person name="Wardhani T."/>
            <person name="Kalhor M.S."/>
            <person name="Jansen J."/>
            <person name="Van den Hoogen J."/>
            <person name="Gungor B."/>
            <person name="Hartog M."/>
            <person name="Hontelez J."/>
            <person name="Verver J."/>
            <person name="Yang W.-C."/>
            <person name="Schijlen E."/>
            <person name="Repin R."/>
            <person name="Schilthuizen M."/>
            <person name="Schranz E."/>
            <person name="Heidstra R."/>
            <person name="Miyata K."/>
            <person name="Fedorova E."/>
            <person name="Kohlen W."/>
            <person name="Bisseling T."/>
            <person name="Smit S."/>
            <person name="Geurts R."/>
        </authorList>
    </citation>
    <scope>NUCLEOTIDE SEQUENCE [LARGE SCALE GENOMIC DNA]</scope>
    <source>
        <strain evidence="2">cv. WU1-14</strain>
    </source>
</reference>
<sequence length="123" mass="14036">MVLTSSTIKLKFPEGSKGVLVKNLYLSCDPYMRVRMQKHDGIFYIDSFKPGFVFEYYHQYPKFLEFVLPYIREGKIVYVEDIAERLESAPAAMMGLLAGRNVGKQVVVGKHLGTTLLLQLKLT</sequence>
<dbReference type="GO" id="GO:0032440">
    <property type="term" value="F:2-alkenal reductase [NAD(P)H] activity"/>
    <property type="evidence" value="ECO:0007669"/>
    <property type="project" value="TreeGrafter"/>
</dbReference>
<dbReference type="AlphaFoldDB" id="A0A2P5AYU7"/>
<dbReference type="EMBL" id="JXTB01000410">
    <property type="protein sequence ID" value="PON41666.1"/>
    <property type="molecule type" value="Genomic_DNA"/>
</dbReference>
<dbReference type="Gene3D" id="3.40.50.720">
    <property type="entry name" value="NAD(P)-binding Rossmann-like Domain"/>
    <property type="match status" value="1"/>
</dbReference>
<protein>
    <submittedName>
        <fullName evidence="1">Alcohol dehydrogenase superfamily, zinc-type</fullName>
    </submittedName>
</protein>
<name>A0A2P5AYU7_PARAD</name>
<keyword evidence="2" id="KW-1185">Reference proteome</keyword>
<proteinExistence type="predicted"/>
<dbReference type="InterPro" id="IPR011032">
    <property type="entry name" value="GroES-like_sf"/>
</dbReference>
<gene>
    <name evidence="1" type="ORF">PanWU01x14_287820</name>
</gene>